<gene>
    <name evidence="4" type="ORF">A2625_04055</name>
</gene>
<sequence>MPFKTLTDLYFDNKIQVIPPRALTFFGYLNELEKTLKTPGLIDLDEADLMTILFGASRAAIVVIESPLKEITGKLRRTLRQVKAKKADGAIFHVIGDENMTLSDVNDVAETIYTVLNDKANIIFGAAIDEEMKRTVRVLIILVNRDE</sequence>
<dbReference type="SUPFAM" id="SSF55307">
    <property type="entry name" value="Tubulin C-terminal domain-like"/>
    <property type="match status" value="1"/>
</dbReference>
<dbReference type="GO" id="GO:0005737">
    <property type="term" value="C:cytoplasm"/>
    <property type="evidence" value="ECO:0007669"/>
    <property type="project" value="TreeGrafter"/>
</dbReference>
<accession>A0A1F4Q237</accession>
<dbReference type="Pfam" id="PF12327">
    <property type="entry name" value="FtsZ_C"/>
    <property type="match status" value="1"/>
</dbReference>
<proteinExistence type="predicted"/>
<dbReference type="InterPro" id="IPR024757">
    <property type="entry name" value="FtsZ_C"/>
</dbReference>
<evidence type="ECO:0000256" key="2">
    <source>
        <dbReference type="ARBA" id="ARBA00023134"/>
    </source>
</evidence>
<protein>
    <recommendedName>
        <fullName evidence="3">Cell division protein FtsZ C-terminal domain-containing protein</fullName>
    </recommendedName>
</protein>
<dbReference type="AlphaFoldDB" id="A0A1F4Q237"/>
<keyword evidence="2" id="KW-0342">GTP-binding</keyword>
<dbReference type="PANTHER" id="PTHR30314:SF3">
    <property type="entry name" value="MITOCHONDRIAL DIVISION PROTEIN FSZA"/>
    <property type="match status" value="1"/>
</dbReference>
<evidence type="ECO:0000313" key="5">
    <source>
        <dbReference type="Proteomes" id="UP000178724"/>
    </source>
</evidence>
<name>A0A1F4Q237_UNCSA</name>
<dbReference type="InterPro" id="IPR008280">
    <property type="entry name" value="Tub_FtsZ_C"/>
</dbReference>
<dbReference type="InterPro" id="IPR045061">
    <property type="entry name" value="FtsZ/CetZ"/>
</dbReference>
<evidence type="ECO:0000313" key="4">
    <source>
        <dbReference type="EMBL" id="OGB89322.1"/>
    </source>
</evidence>
<dbReference type="Proteomes" id="UP000178724">
    <property type="component" value="Unassembled WGS sequence"/>
</dbReference>
<dbReference type="EMBL" id="METM01000027">
    <property type="protein sequence ID" value="OGB89322.1"/>
    <property type="molecule type" value="Genomic_DNA"/>
</dbReference>
<evidence type="ECO:0000259" key="3">
    <source>
        <dbReference type="Pfam" id="PF12327"/>
    </source>
</evidence>
<dbReference type="InterPro" id="IPR037103">
    <property type="entry name" value="Tubulin/FtsZ-like_C"/>
</dbReference>
<dbReference type="Gene3D" id="3.30.1330.20">
    <property type="entry name" value="Tubulin/FtsZ, C-terminal domain"/>
    <property type="match status" value="1"/>
</dbReference>
<dbReference type="GO" id="GO:0032153">
    <property type="term" value="C:cell division site"/>
    <property type="evidence" value="ECO:0007669"/>
    <property type="project" value="TreeGrafter"/>
</dbReference>
<dbReference type="PANTHER" id="PTHR30314">
    <property type="entry name" value="CELL DIVISION PROTEIN FTSZ-RELATED"/>
    <property type="match status" value="1"/>
</dbReference>
<dbReference type="GO" id="GO:0051301">
    <property type="term" value="P:cell division"/>
    <property type="evidence" value="ECO:0007669"/>
    <property type="project" value="TreeGrafter"/>
</dbReference>
<dbReference type="GO" id="GO:0005525">
    <property type="term" value="F:GTP binding"/>
    <property type="evidence" value="ECO:0007669"/>
    <property type="project" value="UniProtKB-KW"/>
</dbReference>
<dbReference type="GO" id="GO:0003924">
    <property type="term" value="F:GTPase activity"/>
    <property type="evidence" value="ECO:0007669"/>
    <property type="project" value="InterPro"/>
</dbReference>
<reference evidence="4 5" key="1">
    <citation type="journal article" date="2016" name="Nat. Commun.">
        <title>Thousands of microbial genomes shed light on interconnected biogeochemical processes in an aquifer system.</title>
        <authorList>
            <person name="Anantharaman K."/>
            <person name="Brown C.T."/>
            <person name="Hug L.A."/>
            <person name="Sharon I."/>
            <person name="Castelle C.J."/>
            <person name="Probst A.J."/>
            <person name="Thomas B.C."/>
            <person name="Singh A."/>
            <person name="Wilkins M.J."/>
            <person name="Karaoz U."/>
            <person name="Brodie E.L."/>
            <person name="Williams K.H."/>
            <person name="Hubbard S.S."/>
            <person name="Banfield J.F."/>
        </authorList>
    </citation>
    <scope>NUCLEOTIDE SEQUENCE [LARGE SCALE GENOMIC DNA]</scope>
</reference>
<organism evidence="4 5">
    <name type="scientific">candidate division WOR-1 bacterium RIFCSPHIGHO2_01_FULL_53_15</name>
    <dbReference type="NCBI Taxonomy" id="1802564"/>
    <lineage>
        <taxon>Bacteria</taxon>
        <taxon>Bacillati</taxon>
        <taxon>Saganbacteria</taxon>
    </lineage>
</organism>
<comment type="caution">
    <text evidence="4">The sequence shown here is derived from an EMBL/GenBank/DDBJ whole genome shotgun (WGS) entry which is preliminary data.</text>
</comment>
<keyword evidence="1" id="KW-0547">Nucleotide-binding</keyword>
<evidence type="ECO:0000256" key="1">
    <source>
        <dbReference type="ARBA" id="ARBA00022741"/>
    </source>
</evidence>
<feature type="domain" description="Cell division protein FtsZ C-terminal" evidence="3">
    <location>
        <begin position="75"/>
        <end position="142"/>
    </location>
</feature>